<comment type="similarity">
    <text evidence="2">Belongs to the carotenoid oxygenase family.</text>
</comment>
<keyword evidence="4" id="KW-0560">Oxidoreductase</keyword>
<protein>
    <submittedName>
        <fullName evidence="6">Uncharacterized protein</fullName>
    </submittedName>
</protein>
<evidence type="ECO:0000256" key="3">
    <source>
        <dbReference type="ARBA" id="ARBA00022723"/>
    </source>
</evidence>
<comment type="caution">
    <text evidence="6">The sequence shown here is derived from an EMBL/GenBank/DDBJ whole genome shotgun (WGS) entry which is preliminary data.</text>
</comment>
<sequence>MTYKLPDKVIREINVKLLIFSFIYNCEYATMIQTQISVVSRKHGQLSFSFYAEAFFYLHIIQQYEIDNYIILDICIYRDPSMLDCMYVETMKSMQQNPNYANMFRSRPARFVLPLYPVAWEKGNNKNLVNLENTNATAYYLDDGKIFVEPEEICNFGCETPRINYESYLGNQSYVSTAEKHSLDTFTPVTAHSTAIICLNVARRRDLQILQEPFLPWQPYRYFYAISSDVDGENPGTIIKVDTLTKTAKNLSEDGGVILAAMVWGGKDTNHAGLVVLDAKTFIEIGRAEFKTPGPVPKCLHGWFLPQSCSKEV</sequence>
<evidence type="ECO:0000256" key="2">
    <source>
        <dbReference type="ARBA" id="ARBA00006787"/>
    </source>
</evidence>
<accession>A0ABQ9JZT1</accession>
<keyword evidence="3" id="KW-0479">Metal-binding</keyword>
<proteinExistence type="inferred from homology"/>
<dbReference type="Pfam" id="PF03055">
    <property type="entry name" value="RPE65"/>
    <property type="match status" value="1"/>
</dbReference>
<gene>
    <name evidence="6" type="ORF">NQ317_010475</name>
</gene>
<evidence type="ECO:0000313" key="7">
    <source>
        <dbReference type="Proteomes" id="UP001162164"/>
    </source>
</evidence>
<comment type="cofactor">
    <cofactor evidence="1">
        <name>Fe(2+)</name>
        <dbReference type="ChEBI" id="CHEBI:29033"/>
    </cofactor>
</comment>
<dbReference type="PANTHER" id="PTHR10543">
    <property type="entry name" value="BETA-CAROTENE DIOXYGENASE"/>
    <property type="match status" value="1"/>
</dbReference>
<evidence type="ECO:0000313" key="6">
    <source>
        <dbReference type="EMBL" id="KAJ8983382.1"/>
    </source>
</evidence>
<keyword evidence="7" id="KW-1185">Reference proteome</keyword>
<evidence type="ECO:0000256" key="4">
    <source>
        <dbReference type="ARBA" id="ARBA00023002"/>
    </source>
</evidence>
<name>A0ABQ9JZT1_9CUCU</name>
<dbReference type="PANTHER" id="PTHR10543:SF24">
    <property type="entry name" value="CAROTENOID ISOMEROOXYGENASE"/>
    <property type="match status" value="1"/>
</dbReference>
<dbReference type="InterPro" id="IPR004294">
    <property type="entry name" value="Carotenoid_Oase"/>
</dbReference>
<dbReference type="EMBL" id="JAPWTJ010000077">
    <property type="protein sequence ID" value="KAJ8983382.1"/>
    <property type="molecule type" value="Genomic_DNA"/>
</dbReference>
<reference evidence="6" key="1">
    <citation type="journal article" date="2023" name="Insect Mol. Biol.">
        <title>Genome sequencing provides insights into the evolution of gene families encoding plant cell wall-degrading enzymes in longhorned beetles.</title>
        <authorList>
            <person name="Shin N.R."/>
            <person name="Okamura Y."/>
            <person name="Kirsch R."/>
            <person name="Pauchet Y."/>
        </authorList>
    </citation>
    <scope>NUCLEOTIDE SEQUENCE</scope>
    <source>
        <strain evidence="6">MMC_N1</strain>
    </source>
</reference>
<evidence type="ECO:0000256" key="5">
    <source>
        <dbReference type="ARBA" id="ARBA00023004"/>
    </source>
</evidence>
<organism evidence="6 7">
    <name type="scientific">Molorchus minor</name>
    <dbReference type="NCBI Taxonomy" id="1323400"/>
    <lineage>
        <taxon>Eukaryota</taxon>
        <taxon>Metazoa</taxon>
        <taxon>Ecdysozoa</taxon>
        <taxon>Arthropoda</taxon>
        <taxon>Hexapoda</taxon>
        <taxon>Insecta</taxon>
        <taxon>Pterygota</taxon>
        <taxon>Neoptera</taxon>
        <taxon>Endopterygota</taxon>
        <taxon>Coleoptera</taxon>
        <taxon>Polyphaga</taxon>
        <taxon>Cucujiformia</taxon>
        <taxon>Chrysomeloidea</taxon>
        <taxon>Cerambycidae</taxon>
        <taxon>Lamiinae</taxon>
        <taxon>Monochamini</taxon>
        <taxon>Molorchus</taxon>
    </lineage>
</organism>
<keyword evidence="5" id="KW-0408">Iron</keyword>
<evidence type="ECO:0000256" key="1">
    <source>
        <dbReference type="ARBA" id="ARBA00001954"/>
    </source>
</evidence>
<dbReference type="Proteomes" id="UP001162164">
    <property type="component" value="Unassembled WGS sequence"/>
</dbReference>